<dbReference type="OrthoDB" id="5109343at2"/>
<dbReference type="Proteomes" id="UP000199642">
    <property type="component" value="Unassembled WGS sequence"/>
</dbReference>
<dbReference type="STRING" id="435880.SAMN04487988_11278"/>
<dbReference type="SUPFAM" id="SSF55729">
    <property type="entry name" value="Acyl-CoA N-acyltransferases (Nat)"/>
    <property type="match status" value="1"/>
</dbReference>
<accession>A0A1I2WD39</accession>
<gene>
    <name evidence="1" type="ORF">SAMN04487988_11278</name>
</gene>
<dbReference type="EMBL" id="FOPC01000012">
    <property type="protein sequence ID" value="SFG99263.1"/>
    <property type="molecule type" value="Genomic_DNA"/>
</dbReference>
<evidence type="ECO:0008006" key="3">
    <source>
        <dbReference type="Google" id="ProtNLM"/>
    </source>
</evidence>
<keyword evidence="2" id="KW-1185">Reference proteome</keyword>
<reference evidence="2" key="1">
    <citation type="submission" date="2016-10" db="EMBL/GenBank/DDBJ databases">
        <authorList>
            <person name="Varghese N."/>
            <person name="Submissions S."/>
        </authorList>
    </citation>
    <scope>NUCLEOTIDE SEQUENCE [LARGE SCALE GENOMIC DNA]</scope>
    <source>
        <strain evidence="2">DSM 19315</strain>
    </source>
</reference>
<evidence type="ECO:0000313" key="1">
    <source>
        <dbReference type="EMBL" id="SFG99263.1"/>
    </source>
</evidence>
<dbReference type="Gene3D" id="3.40.630.30">
    <property type="match status" value="1"/>
</dbReference>
<proteinExistence type="predicted"/>
<organism evidence="1 2">
    <name type="scientific">Algoriphagus hitonicola</name>
    <dbReference type="NCBI Taxonomy" id="435880"/>
    <lineage>
        <taxon>Bacteria</taxon>
        <taxon>Pseudomonadati</taxon>
        <taxon>Bacteroidota</taxon>
        <taxon>Cytophagia</taxon>
        <taxon>Cytophagales</taxon>
        <taxon>Cyclobacteriaceae</taxon>
        <taxon>Algoriphagus</taxon>
    </lineage>
</organism>
<dbReference type="AlphaFoldDB" id="A0A1I2WD39"/>
<name>A0A1I2WD39_9BACT</name>
<protein>
    <recommendedName>
        <fullName evidence="3">Acetyltransferase (GNAT) family protein</fullName>
    </recommendedName>
</protein>
<sequence>MENVIIKTSETVKDLHGILALQKANLLQNLIPEELDKEGFVRVHHRLEDLQKLQEQVPHIIAIQNGEVIAYVLTMTAASREEIPMLIPMFRQFDRLIFRGKKISSYSYLVVGQVCIAKAHRGKRLFTQIYQAYRTEYSGRFDFAITEISLKNPRSLKAHLNIGFQIIHQFKDEFEDWAIVLWDWNQTPNNPGSQSVI</sequence>
<dbReference type="InterPro" id="IPR016181">
    <property type="entry name" value="Acyl_CoA_acyltransferase"/>
</dbReference>
<evidence type="ECO:0000313" key="2">
    <source>
        <dbReference type="Proteomes" id="UP000199642"/>
    </source>
</evidence>
<dbReference type="RefSeq" id="WP_092793318.1">
    <property type="nucleotide sequence ID" value="NZ_FOPC01000012.1"/>
</dbReference>